<dbReference type="Gene3D" id="1.10.10.1150">
    <property type="entry name" value="Coenzyme PQQ synthesis protein D (PqqD)"/>
    <property type="match status" value="1"/>
</dbReference>
<accession>A0A2R4W058</accession>
<dbReference type="EMBL" id="CP020921">
    <property type="protein sequence ID" value="AWB10189.1"/>
    <property type="molecule type" value="Genomic_DNA"/>
</dbReference>
<evidence type="ECO:0000313" key="1">
    <source>
        <dbReference type="EMBL" id="AWB10189.1"/>
    </source>
</evidence>
<dbReference type="AlphaFoldDB" id="A0A2R4W058"/>
<dbReference type="Pfam" id="PF05402">
    <property type="entry name" value="PqqD"/>
    <property type="match status" value="1"/>
</dbReference>
<dbReference type="KEGG" id="taci:TDSAC_0832"/>
<keyword evidence="2" id="KW-1185">Reference proteome</keyword>
<dbReference type="InterPro" id="IPR041881">
    <property type="entry name" value="PqqD_sf"/>
</dbReference>
<evidence type="ECO:0000313" key="2">
    <source>
        <dbReference type="Proteomes" id="UP000244792"/>
    </source>
</evidence>
<reference evidence="1 2" key="1">
    <citation type="submission" date="2017-04" db="EMBL/GenBank/DDBJ databases">
        <title>Genomic insights into metabolism of Thermodesulfobium acidiphilum.</title>
        <authorList>
            <person name="Toshchakov S.V."/>
            <person name="Frolov E.N."/>
            <person name="Kublanov I.V."/>
            <person name="Samarov N.I."/>
            <person name="Novikov A."/>
            <person name="Lebedinsky A.V."/>
            <person name="Bonch-Osmolovskaya E.A."/>
            <person name="Chernyh N.A."/>
        </authorList>
    </citation>
    <scope>NUCLEOTIDE SEQUENCE [LARGE SCALE GENOMIC DNA]</scope>
    <source>
        <strain evidence="1 2">3127-1</strain>
    </source>
</reference>
<dbReference type="InterPro" id="IPR008792">
    <property type="entry name" value="PQQD"/>
</dbReference>
<proteinExistence type="predicted"/>
<organism evidence="1 2">
    <name type="scientific">Thermodesulfobium acidiphilum</name>
    <dbReference type="NCBI Taxonomy" id="1794699"/>
    <lineage>
        <taxon>Bacteria</taxon>
        <taxon>Pseudomonadati</taxon>
        <taxon>Thermodesulfobiota</taxon>
        <taxon>Thermodesulfobiia</taxon>
        <taxon>Thermodesulfobiales</taxon>
        <taxon>Thermodesulfobiaceae</taxon>
        <taxon>Thermodesulfobium</taxon>
    </lineage>
</organism>
<gene>
    <name evidence="1" type="ORF">TDSAC_0832</name>
</gene>
<dbReference type="OrthoDB" id="308521at2"/>
<dbReference type="RefSeq" id="WP_108309009.1">
    <property type="nucleotide sequence ID" value="NZ_CP020921.1"/>
</dbReference>
<name>A0A2R4W058_THEAF</name>
<protein>
    <submittedName>
        <fullName evidence="1">Coenzyme PQQ synthesis protein D (PqqD)</fullName>
    </submittedName>
</protein>
<sequence>MFGFNKNKGNLLTMYPVKSVNVSDEMIDGQLRLTVYHAGFFRRIFEKWFPNYGKSFINLDKYGQFVWQHCDGNFTIKDILIDMQKQFDDNSEFALERLIVFIRILASNKLIKLIRSK</sequence>
<dbReference type="Proteomes" id="UP000244792">
    <property type="component" value="Chromosome"/>
</dbReference>